<name>A0A8H7QWW2_9FUNG</name>
<feature type="region of interest" description="Disordered" evidence="1">
    <location>
        <begin position="108"/>
        <end position="132"/>
    </location>
</feature>
<evidence type="ECO:0000256" key="1">
    <source>
        <dbReference type="SAM" id="MobiDB-lite"/>
    </source>
</evidence>
<gene>
    <name evidence="2" type="ORF">INT46_004525</name>
</gene>
<dbReference type="Proteomes" id="UP000650833">
    <property type="component" value="Unassembled WGS sequence"/>
</dbReference>
<dbReference type="AlphaFoldDB" id="A0A8H7QWW2"/>
<accession>A0A8H7QWW2</accession>
<reference evidence="2" key="1">
    <citation type="submission" date="2020-12" db="EMBL/GenBank/DDBJ databases">
        <title>Metabolic potential, ecology and presence of endohyphal bacteria is reflected in genomic diversity of Mucoromycotina.</title>
        <authorList>
            <person name="Muszewska A."/>
            <person name="Okrasinska A."/>
            <person name="Steczkiewicz K."/>
            <person name="Drgas O."/>
            <person name="Orlowska M."/>
            <person name="Perlinska-Lenart U."/>
            <person name="Aleksandrzak-Piekarczyk T."/>
            <person name="Szatraj K."/>
            <person name="Zielenkiewicz U."/>
            <person name="Pilsyk S."/>
            <person name="Malc E."/>
            <person name="Mieczkowski P."/>
            <person name="Kruszewska J.S."/>
            <person name="Biernat P."/>
            <person name="Pawlowska J."/>
        </authorList>
    </citation>
    <scope>NUCLEOTIDE SEQUENCE</scope>
    <source>
        <strain evidence="2">CBS 226.32</strain>
    </source>
</reference>
<sequence length="526" mass="61805">MIIEDYFKNTKQWDENPQHLYNVILDALSKINKCQNCAFNLQTFANSTIQYLQNNLVKLDFFKIYRNQERKKRLEKAVEEALIEGNISGVVLSKNGARNAANIFDEKFQSDKEGEAEEEENQSELKHQEVDDEEVTQDDQYVNIQNVFLQEFHDKYKLMQDNHKWKLKDGSFVEDRVYRFGMACSFEHLCHSWIIDPNDSTYLTHNVFTKDQLSEIKNHKPILFPDVNAEAYDTLTFFSTLKSTEDFRKLLASRKFYENYQAEKHEDIDWIYRTLDNLLPLYENKLFKKSNNERWYQNRIWVMIDRLLDTVDNVSVVRGEICSFSSADRKNFDRRPASIEKLPNKRMGHRQDLVIRKDEMVELAVGEEKSLDTDTNKFSDRGMKVPKAMKDTLFQLCSKVGFKKHLVNDLYVTGISTFGLKIYIDFVDHPMHYVTRISRSNEFTVPNDIENVVQDLLPLLSALLSLKLMILKTVKLLSRAEEPTINLKSSLKRAFDDTDDYDQIMLKIVCATTPEDNNGRFRKMKK</sequence>
<evidence type="ECO:0000313" key="2">
    <source>
        <dbReference type="EMBL" id="KAG2200237.1"/>
    </source>
</evidence>
<organism evidence="2 3">
    <name type="scientific">Mucor plumbeus</name>
    <dbReference type="NCBI Taxonomy" id="97098"/>
    <lineage>
        <taxon>Eukaryota</taxon>
        <taxon>Fungi</taxon>
        <taxon>Fungi incertae sedis</taxon>
        <taxon>Mucoromycota</taxon>
        <taxon>Mucoromycotina</taxon>
        <taxon>Mucoromycetes</taxon>
        <taxon>Mucorales</taxon>
        <taxon>Mucorineae</taxon>
        <taxon>Mucoraceae</taxon>
        <taxon>Mucor</taxon>
    </lineage>
</organism>
<proteinExistence type="predicted"/>
<dbReference type="EMBL" id="JAEPRC010000324">
    <property type="protein sequence ID" value="KAG2200237.1"/>
    <property type="molecule type" value="Genomic_DNA"/>
</dbReference>
<dbReference type="OrthoDB" id="2385582at2759"/>
<evidence type="ECO:0000313" key="3">
    <source>
        <dbReference type="Proteomes" id="UP000650833"/>
    </source>
</evidence>
<keyword evidence="3" id="KW-1185">Reference proteome</keyword>
<protein>
    <submittedName>
        <fullName evidence="2">Uncharacterized protein</fullName>
    </submittedName>
</protein>
<comment type="caution">
    <text evidence="2">The sequence shown here is derived from an EMBL/GenBank/DDBJ whole genome shotgun (WGS) entry which is preliminary data.</text>
</comment>